<dbReference type="InterPro" id="IPR005635">
    <property type="entry name" value="Inner_centromere_prot_ARK-bd"/>
</dbReference>
<comment type="subcellular location">
    <subcellularLocation>
        <location evidence="2">Cytoplasm</location>
        <location evidence="2">Cytoskeleton</location>
        <location evidence="2">Spindle</location>
    </subcellularLocation>
    <subcellularLocation>
        <location evidence="1">Nucleus</location>
    </subcellularLocation>
</comment>
<evidence type="ECO:0000256" key="5">
    <source>
        <dbReference type="ARBA" id="ARBA00023212"/>
    </source>
</evidence>
<evidence type="ECO:0000256" key="6">
    <source>
        <dbReference type="ARBA" id="ARBA00023242"/>
    </source>
</evidence>
<evidence type="ECO:0000259" key="9">
    <source>
        <dbReference type="Pfam" id="PF03941"/>
    </source>
</evidence>
<organism evidence="10">
    <name type="scientific">Cladocopium goreaui</name>
    <dbReference type="NCBI Taxonomy" id="2562237"/>
    <lineage>
        <taxon>Eukaryota</taxon>
        <taxon>Sar</taxon>
        <taxon>Alveolata</taxon>
        <taxon>Dinophyceae</taxon>
        <taxon>Suessiales</taxon>
        <taxon>Symbiodiniaceae</taxon>
        <taxon>Cladocopium</taxon>
    </lineage>
</organism>
<evidence type="ECO:0000256" key="1">
    <source>
        <dbReference type="ARBA" id="ARBA00004123"/>
    </source>
</evidence>
<keyword evidence="6" id="KW-0539">Nucleus</keyword>
<gene>
    <name evidence="10" type="ORF">C1SCF055_LOCUS26545</name>
</gene>
<sequence>MALGMADKDVRYHSMDGEGESRESQLTVCQRCGIGMLCLVMTCYFIPMLSFIPLALFGGLHTPSPWDGHYNKVAPEPNIPAKEMPTGRWYWNLPLVTLILLLVPSGIIFLMYQLKMRSLTHQKAPARPGGLLDAMRQRGTLPGSRPMPRSPSSPAVEPQVASPGSAGAERKRSRDESPEALRSRPLPQNVRPTAAKTKVAPMTGANKDLKASPPTPKLKAKRPPVPAFKSELEPWLVLRQMPLPPKKPEDNYEISDKGSDSEEEDDRSSKTIPEWSEKYLELLQTQSDIDADTIFGSRVPKCDLEDVFKDSDYMKFQTERPPRRRGSSGEWRHDSLSREEICAYKRKTGQLQRWQAKA</sequence>
<evidence type="ECO:0000256" key="7">
    <source>
        <dbReference type="SAM" id="MobiDB-lite"/>
    </source>
</evidence>
<keyword evidence="5" id="KW-0206">Cytoskeleton</keyword>
<feature type="transmembrane region" description="Helical" evidence="8">
    <location>
        <begin position="32"/>
        <end position="57"/>
    </location>
</feature>
<dbReference type="EMBL" id="CAMXCT030002779">
    <property type="protein sequence ID" value="CAL4787739.1"/>
    <property type="molecule type" value="Genomic_DNA"/>
</dbReference>
<feature type="transmembrane region" description="Helical" evidence="8">
    <location>
        <begin position="89"/>
        <end position="112"/>
    </location>
</feature>
<reference evidence="11" key="2">
    <citation type="submission" date="2024-04" db="EMBL/GenBank/DDBJ databases">
        <authorList>
            <person name="Chen Y."/>
            <person name="Shah S."/>
            <person name="Dougan E. K."/>
            <person name="Thang M."/>
            <person name="Chan C."/>
        </authorList>
    </citation>
    <scope>NUCLEOTIDE SEQUENCE [LARGE SCALE GENOMIC DNA]</scope>
</reference>
<evidence type="ECO:0000313" key="10">
    <source>
        <dbReference type="EMBL" id="CAI4000427.1"/>
    </source>
</evidence>
<evidence type="ECO:0000313" key="12">
    <source>
        <dbReference type="Proteomes" id="UP001152797"/>
    </source>
</evidence>
<feature type="region of interest" description="Disordered" evidence="7">
    <location>
        <begin position="124"/>
        <end position="274"/>
    </location>
</feature>
<dbReference type="EMBL" id="CAMXCT010002779">
    <property type="protein sequence ID" value="CAI4000427.1"/>
    <property type="molecule type" value="Genomic_DNA"/>
</dbReference>
<evidence type="ECO:0000256" key="8">
    <source>
        <dbReference type="SAM" id="Phobius"/>
    </source>
</evidence>
<dbReference type="EMBL" id="CAMXCT020002779">
    <property type="protein sequence ID" value="CAL1153802.1"/>
    <property type="molecule type" value="Genomic_DNA"/>
</dbReference>
<feature type="compositionally biased region" description="Basic and acidic residues" evidence="7">
    <location>
        <begin position="168"/>
        <end position="182"/>
    </location>
</feature>
<protein>
    <recommendedName>
        <fullName evidence="9">Inner centromere protein ARK-binding domain-containing protein</fullName>
    </recommendedName>
</protein>
<keyword evidence="8" id="KW-0472">Membrane</keyword>
<dbReference type="AlphaFoldDB" id="A0A9P1CXF9"/>
<accession>A0A9P1CXF9</accession>
<dbReference type="OrthoDB" id="436136at2759"/>
<keyword evidence="4" id="KW-0963">Cytoplasm</keyword>
<dbReference type="Pfam" id="PF03941">
    <property type="entry name" value="INCENP_ARK-bind"/>
    <property type="match status" value="1"/>
</dbReference>
<dbReference type="GO" id="GO:0005634">
    <property type="term" value="C:nucleus"/>
    <property type="evidence" value="ECO:0007669"/>
    <property type="project" value="UniProtKB-SubCell"/>
</dbReference>
<feature type="domain" description="Inner centromere protein ARK-binding" evidence="9">
    <location>
        <begin position="259"/>
        <end position="308"/>
    </location>
</feature>
<feature type="region of interest" description="Disordered" evidence="7">
    <location>
        <begin position="314"/>
        <end position="333"/>
    </location>
</feature>
<comment type="similarity">
    <text evidence="3">Belongs to the INCENP family.</text>
</comment>
<feature type="compositionally biased region" description="Basic and acidic residues" evidence="7">
    <location>
        <begin position="246"/>
        <end position="260"/>
    </location>
</feature>
<keyword evidence="8" id="KW-1133">Transmembrane helix</keyword>
<evidence type="ECO:0000256" key="2">
    <source>
        <dbReference type="ARBA" id="ARBA00004186"/>
    </source>
</evidence>
<comment type="caution">
    <text evidence="10">The sequence shown here is derived from an EMBL/GenBank/DDBJ whole genome shotgun (WGS) entry which is preliminary data.</text>
</comment>
<evidence type="ECO:0000313" key="11">
    <source>
        <dbReference type="EMBL" id="CAL1153802.1"/>
    </source>
</evidence>
<reference evidence="10" key="1">
    <citation type="submission" date="2022-10" db="EMBL/GenBank/DDBJ databases">
        <authorList>
            <person name="Chen Y."/>
            <person name="Dougan E. K."/>
            <person name="Chan C."/>
            <person name="Rhodes N."/>
            <person name="Thang M."/>
        </authorList>
    </citation>
    <scope>NUCLEOTIDE SEQUENCE</scope>
</reference>
<evidence type="ECO:0000256" key="3">
    <source>
        <dbReference type="ARBA" id="ARBA00010042"/>
    </source>
</evidence>
<keyword evidence="8" id="KW-0812">Transmembrane</keyword>
<name>A0A9P1CXF9_9DINO</name>
<proteinExistence type="inferred from homology"/>
<dbReference type="Proteomes" id="UP001152797">
    <property type="component" value="Unassembled WGS sequence"/>
</dbReference>
<keyword evidence="12" id="KW-1185">Reference proteome</keyword>
<feature type="compositionally biased region" description="Low complexity" evidence="7">
    <location>
        <begin position="144"/>
        <end position="154"/>
    </location>
</feature>
<evidence type="ECO:0000256" key="4">
    <source>
        <dbReference type="ARBA" id="ARBA00022490"/>
    </source>
</evidence>
<dbReference type="GO" id="GO:0005819">
    <property type="term" value="C:spindle"/>
    <property type="evidence" value="ECO:0007669"/>
    <property type="project" value="UniProtKB-SubCell"/>
</dbReference>